<dbReference type="Proteomes" id="UP000000305">
    <property type="component" value="Unassembled WGS sequence"/>
</dbReference>
<evidence type="ECO:0000313" key="3">
    <source>
        <dbReference type="Proteomes" id="UP000000305"/>
    </source>
</evidence>
<evidence type="ECO:0000313" key="2">
    <source>
        <dbReference type="EMBL" id="EFX82230.1"/>
    </source>
</evidence>
<sequence length="137" mass="15611">MAIIEVLYCYLIRVLSSSLGADYQTSVNSFSTFPFDCVLVYIHEKMEYFSRYQCSFVKLFLQLQVQTTSSPLNENIEKRLLSITFPAALGDGSKRFQEKGLRNEPPPSSLVQPENVRLLEMTSLLHRNFKALPLGVP</sequence>
<gene>
    <name evidence="2" type="ORF">DAPPUDRAFT_241453</name>
</gene>
<protein>
    <submittedName>
        <fullName evidence="2">Uncharacterized protein</fullName>
    </submittedName>
</protein>
<evidence type="ECO:0000256" key="1">
    <source>
        <dbReference type="SAM" id="SignalP"/>
    </source>
</evidence>
<dbReference type="HOGENOM" id="CLU_1867146_0_0_1"/>
<proteinExistence type="predicted"/>
<dbReference type="AlphaFoldDB" id="E9GEA3"/>
<dbReference type="InParanoid" id="E9GEA3"/>
<keyword evidence="3" id="KW-1185">Reference proteome</keyword>
<feature type="signal peptide" evidence="1">
    <location>
        <begin position="1"/>
        <end position="16"/>
    </location>
</feature>
<reference evidence="2 3" key="1">
    <citation type="journal article" date="2011" name="Science">
        <title>The ecoresponsive genome of Daphnia pulex.</title>
        <authorList>
            <person name="Colbourne J.K."/>
            <person name="Pfrender M.E."/>
            <person name="Gilbert D."/>
            <person name="Thomas W.K."/>
            <person name="Tucker A."/>
            <person name="Oakley T.H."/>
            <person name="Tokishita S."/>
            <person name="Aerts A."/>
            <person name="Arnold G.J."/>
            <person name="Basu M.K."/>
            <person name="Bauer D.J."/>
            <person name="Caceres C.E."/>
            <person name="Carmel L."/>
            <person name="Casola C."/>
            <person name="Choi J.H."/>
            <person name="Detter J.C."/>
            <person name="Dong Q."/>
            <person name="Dusheyko S."/>
            <person name="Eads B.D."/>
            <person name="Frohlich T."/>
            <person name="Geiler-Samerotte K.A."/>
            <person name="Gerlach D."/>
            <person name="Hatcher P."/>
            <person name="Jogdeo S."/>
            <person name="Krijgsveld J."/>
            <person name="Kriventseva E.V."/>
            <person name="Kultz D."/>
            <person name="Laforsch C."/>
            <person name="Lindquist E."/>
            <person name="Lopez J."/>
            <person name="Manak J.R."/>
            <person name="Muller J."/>
            <person name="Pangilinan J."/>
            <person name="Patwardhan R.P."/>
            <person name="Pitluck S."/>
            <person name="Pritham E.J."/>
            <person name="Rechtsteiner A."/>
            <person name="Rho M."/>
            <person name="Rogozin I.B."/>
            <person name="Sakarya O."/>
            <person name="Salamov A."/>
            <person name="Schaack S."/>
            <person name="Shapiro H."/>
            <person name="Shiga Y."/>
            <person name="Skalitzky C."/>
            <person name="Smith Z."/>
            <person name="Souvorov A."/>
            <person name="Sung W."/>
            <person name="Tang Z."/>
            <person name="Tsuchiya D."/>
            <person name="Tu H."/>
            <person name="Vos H."/>
            <person name="Wang M."/>
            <person name="Wolf Y.I."/>
            <person name="Yamagata H."/>
            <person name="Yamada T."/>
            <person name="Ye Y."/>
            <person name="Shaw J.R."/>
            <person name="Andrews J."/>
            <person name="Crease T.J."/>
            <person name="Tang H."/>
            <person name="Lucas S.M."/>
            <person name="Robertson H.M."/>
            <person name="Bork P."/>
            <person name="Koonin E.V."/>
            <person name="Zdobnov E.M."/>
            <person name="Grigoriev I.V."/>
            <person name="Lynch M."/>
            <person name="Boore J.L."/>
        </authorList>
    </citation>
    <scope>NUCLEOTIDE SEQUENCE [LARGE SCALE GENOMIC DNA]</scope>
</reference>
<name>E9GEA3_DAPPU</name>
<dbReference type="KEGG" id="dpx:DAPPUDRAFT_241453"/>
<dbReference type="EMBL" id="GL732540">
    <property type="protein sequence ID" value="EFX82230.1"/>
    <property type="molecule type" value="Genomic_DNA"/>
</dbReference>
<organism evidence="2 3">
    <name type="scientific">Daphnia pulex</name>
    <name type="common">Water flea</name>
    <dbReference type="NCBI Taxonomy" id="6669"/>
    <lineage>
        <taxon>Eukaryota</taxon>
        <taxon>Metazoa</taxon>
        <taxon>Ecdysozoa</taxon>
        <taxon>Arthropoda</taxon>
        <taxon>Crustacea</taxon>
        <taxon>Branchiopoda</taxon>
        <taxon>Diplostraca</taxon>
        <taxon>Cladocera</taxon>
        <taxon>Anomopoda</taxon>
        <taxon>Daphniidae</taxon>
        <taxon>Daphnia</taxon>
    </lineage>
</organism>
<feature type="chain" id="PRO_5003237401" evidence="1">
    <location>
        <begin position="17"/>
        <end position="137"/>
    </location>
</feature>
<keyword evidence="1" id="KW-0732">Signal</keyword>
<accession>E9GEA3</accession>